<name>A0A0D0EA04_9AGAM</name>
<keyword evidence="2" id="KW-1185">Reference proteome</keyword>
<reference evidence="1 2" key="1">
    <citation type="submission" date="2014-04" db="EMBL/GenBank/DDBJ databases">
        <authorList>
            <consortium name="DOE Joint Genome Institute"/>
            <person name="Kuo A."/>
            <person name="Kohler A."/>
            <person name="Jargeat P."/>
            <person name="Nagy L.G."/>
            <person name="Floudas D."/>
            <person name="Copeland A."/>
            <person name="Barry K.W."/>
            <person name="Cichocki N."/>
            <person name="Veneault-Fourrey C."/>
            <person name="LaButti K."/>
            <person name="Lindquist E.A."/>
            <person name="Lipzen A."/>
            <person name="Lundell T."/>
            <person name="Morin E."/>
            <person name="Murat C."/>
            <person name="Sun H."/>
            <person name="Tunlid A."/>
            <person name="Henrissat B."/>
            <person name="Grigoriev I.V."/>
            <person name="Hibbett D.S."/>
            <person name="Martin F."/>
            <person name="Nordberg H.P."/>
            <person name="Cantor M.N."/>
            <person name="Hua S.X."/>
        </authorList>
    </citation>
    <scope>NUCLEOTIDE SEQUENCE [LARGE SCALE GENOMIC DNA]</scope>
    <source>
        <strain evidence="1 2">Ve08.2h10</strain>
    </source>
</reference>
<accession>A0A0D0EA04</accession>
<proteinExistence type="predicted"/>
<dbReference type="HOGENOM" id="CLU_2831886_0_0_1"/>
<sequence length="66" mass="7655">MYLLRAYHKKPPQPESWNAVRRPSLTRTSLRRLRQTKASKLATTLSSFTLPLSFILCQSSFTQGMR</sequence>
<dbReference type="AlphaFoldDB" id="A0A0D0EA04"/>
<evidence type="ECO:0000313" key="2">
    <source>
        <dbReference type="Proteomes" id="UP000054538"/>
    </source>
</evidence>
<dbReference type="InParanoid" id="A0A0D0EA04"/>
<protein>
    <submittedName>
        <fullName evidence="1">Uncharacterized protein</fullName>
    </submittedName>
</protein>
<dbReference type="Proteomes" id="UP000054538">
    <property type="component" value="Unassembled WGS sequence"/>
</dbReference>
<reference evidence="2" key="2">
    <citation type="submission" date="2015-01" db="EMBL/GenBank/DDBJ databases">
        <title>Evolutionary Origins and Diversification of the Mycorrhizal Mutualists.</title>
        <authorList>
            <consortium name="DOE Joint Genome Institute"/>
            <consortium name="Mycorrhizal Genomics Consortium"/>
            <person name="Kohler A."/>
            <person name="Kuo A."/>
            <person name="Nagy L.G."/>
            <person name="Floudas D."/>
            <person name="Copeland A."/>
            <person name="Barry K.W."/>
            <person name="Cichocki N."/>
            <person name="Veneault-Fourrey C."/>
            <person name="LaButti K."/>
            <person name="Lindquist E.A."/>
            <person name="Lipzen A."/>
            <person name="Lundell T."/>
            <person name="Morin E."/>
            <person name="Murat C."/>
            <person name="Riley R."/>
            <person name="Ohm R."/>
            <person name="Sun H."/>
            <person name="Tunlid A."/>
            <person name="Henrissat B."/>
            <person name="Grigoriev I.V."/>
            <person name="Hibbett D.S."/>
            <person name="Martin F."/>
        </authorList>
    </citation>
    <scope>NUCLEOTIDE SEQUENCE [LARGE SCALE GENOMIC DNA]</scope>
    <source>
        <strain evidence="2">Ve08.2h10</strain>
    </source>
</reference>
<gene>
    <name evidence="1" type="ORF">PAXRUDRAFT_322909</name>
</gene>
<organism evidence="1 2">
    <name type="scientific">Paxillus rubicundulus Ve08.2h10</name>
    <dbReference type="NCBI Taxonomy" id="930991"/>
    <lineage>
        <taxon>Eukaryota</taxon>
        <taxon>Fungi</taxon>
        <taxon>Dikarya</taxon>
        <taxon>Basidiomycota</taxon>
        <taxon>Agaricomycotina</taxon>
        <taxon>Agaricomycetes</taxon>
        <taxon>Agaricomycetidae</taxon>
        <taxon>Boletales</taxon>
        <taxon>Paxilineae</taxon>
        <taxon>Paxillaceae</taxon>
        <taxon>Paxillus</taxon>
    </lineage>
</organism>
<evidence type="ECO:0000313" key="1">
    <source>
        <dbReference type="EMBL" id="KIK96235.1"/>
    </source>
</evidence>
<dbReference type="EMBL" id="KN824997">
    <property type="protein sequence ID" value="KIK96235.1"/>
    <property type="molecule type" value="Genomic_DNA"/>
</dbReference>